<dbReference type="EMBL" id="JAJISD010000002">
    <property type="protein sequence ID" value="MCC8428894.1"/>
    <property type="molecule type" value="Genomic_DNA"/>
</dbReference>
<dbReference type="InterPro" id="IPR036661">
    <property type="entry name" value="Luciferase-like_sf"/>
</dbReference>
<evidence type="ECO:0000256" key="3">
    <source>
        <dbReference type="ARBA" id="ARBA00023002"/>
    </source>
</evidence>
<dbReference type="RefSeq" id="WP_230550098.1">
    <property type="nucleotide sequence ID" value="NZ_JAJISD010000002.1"/>
</dbReference>
<feature type="domain" description="Luciferase-like" evidence="6">
    <location>
        <begin position="11"/>
        <end position="307"/>
    </location>
</feature>
<dbReference type="InterPro" id="IPR050766">
    <property type="entry name" value="Bact_Lucif_Oxidored"/>
</dbReference>
<accession>A0ABS8KS92</accession>
<dbReference type="PANTHER" id="PTHR30137">
    <property type="entry name" value="LUCIFERASE-LIKE MONOOXYGENASE"/>
    <property type="match status" value="1"/>
</dbReference>
<dbReference type="Gene3D" id="3.20.20.30">
    <property type="entry name" value="Luciferase-like domain"/>
    <property type="match status" value="1"/>
</dbReference>
<evidence type="ECO:0000313" key="8">
    <source>
        <dbReference type="Proteomes" id="UP001198862"/>
    </source>
</evidence>
<protein>
    <submittedName>
        <fullName evidence="7">LLM class flavin-dependent oxidoreductase</fullName>
    </submittedName>
</protein>
<evidence type="ECO:0000256" key="1">
    <source>
        <dbReference type="ARBA" id="ARBA00010426"/>
    </source>
</evidence>
<keyword evidence="2" id="KW-0285">Flavoprotein</keyword>
<feature type="region of interest" description="Disordered" evidence="5">
    <location>
        <begin position="385"/>
        <end position="404"/>
    </location>
</feature>
<dbReference type="SUPFAM" id="SSF51679">
    <property type="entry name" value="Bacterial luciferase-like"/>
    <property type="match status" value="1"/>
</dbReference>
<reference evidence="7 8" key="1">
    <citation type="submission" date="2021-11" db="EMBL/GenBank/DDBJ databases">
        <authorList>
            <person name="Lee D.-H."/>
            <person name="Kim S.-B."/>
        </authorList>
    </citation>
    <scope>NUCLEOTIDE SEQUENCE [LARGE SCALE GENOMIC DNA]</scope>
    <source>
        <strain evidence="7 8">KCTC 52223</strain>
    </source>
</reference>
<dbReference type="PANTHER" id="PTHR30137:SF16">
    <property type="entry name" value="BLL0895 PROTEIN"/>
    <property type="match status" value="1"/>
</dbReference>
<proteinExistence type="inferred from homology"/>
<dbReference type="InterPro" id="IPR011251">
    <property type="entry name" value="Luciferase-like_dom"/>
</dbReference>
<gene>
    <name evidence="7" type="ORF">LJ725_07960</name>
</gene>
<evidence type="ECO:0000259" key="6">
    <source>
        <dbReference type="Pfam" id="PF00296"/>
    </source>
</evidence>
<keyword evidence="4" id="KW-0503">Monooxygenase</keyword>
<comment type="caution">
    <text evidence="7">The sequence shown here is derived from an EMBL/GenBank/DDBJ whole genome shotgun (WGS) entry which is preliminary data.</text>
</comment>
<evidence type="ECO:0000256" key="4">
    <source>
        <dbReference type="ARBA" id="ARBA00023033"/>
    </source>
</evidence>
<evidence type="ECO:0000256" key="2">
    <source>
        <dbReference type="ARBA" id="ARBA00022630"/>
    </source>
</evidence>
<organism evidence="7 8">
    <name type="scientific">Reyranella aquatilis</name>
    <dbReference type="NCBI Taxonomy" id="2035356"/>
    <lineage>
        <taxon>Bacteria</taxon>
        <taxon>Pseudomonadati</taxon>
        <taxon>Pseudomonadota</taxon>
        <taxon>Alphaproteobacteria</taxon>
        <taxon>Hyphomicrobiales</taxon>
        <taxon>Reyranellaceae</taxon>
        <taxon>Reyranella</taxon>
    </lineage>
</organism>
<sequence>MAQTGNHKGLTFGIFLAPFHRVGENPTLAMARDMELIEWIDELGYDEAWIGEHHSAGWETIASPEVFIGAAIERTRYIRLGSGVTSLPYHHPLMVANRFVQLDHMSRGRTMLGCGPGALPSDAYMMGIDPSTQRPRMEEALEAIMRLLECKEPVTMKTDWFELKEARLHLAPYSYPHFPIACASTITPSGMIAAGKHGLGVLSIGAGIPGGPEMLGKQWGIYEETAAKHGKTADRSKWRVVVNAHVTEDDEQALREVHAGERRETVTYFEDTLGRPPGRADDPLRDGVKMGTTLIGSPDTVAKGIERLLGFSNGGFGGVLFRAHEWATREQTMRSYELFARYVMPRFQGSLDTIVNSNQWAKDNRKGIFGPNVAAVKKAFTDAGREAPEEFRNRTPGARDVAGD</sequence>
<dbReference type="Proteomes" id="UP001198862">
    <property type="component" value="Unassembled WGS sequence"/>
</dbReference>
<comment type="similarity">
    <text evidence="1">Belongs to the bacterial luciferase oxidoreductase family.</text>
</comment>
<keyword evidence="3" id="KW-0560">Oxidoreductase</keyword>
<evidence type="ECO:0000313" key="7">
    <source>
        <dbReference type="EMBL" id="MCC8428894.1"/>
    </source>
</evidence>
<dbReference type="Pfam" id="PF00296">
    <property type="entry name" value="Bac_luciferase"/>
    <property type="match status" value="1"/>
</dbReference>
<evidence type="ECO:0000256" key="5">
    <source>
        <dbReference type="SAM" id="MobiDB-lite"/>
    </source>
</evidence>
<name>A0ABS8KS92_9HYPH</name>
<keyword evidence="8" id="KW-1185">Reference proteome</keyword>